<organism evidence="1 2">
    <name type="scientific">Catharanthus roseus</name>
    <name type="common">Madagascar periwinkle</name>
    <name type="synonym">Vinca rosea</name>
    <dbReference type="NCBI Taxonomy" id="4058"/>
    <lineage>
        <taxon>Eukaryota</taxon>
        <taxon>Viridiplantae</taxon>
        <taxon>Streptophyta</taxon>
        <taxon>Embryophyta</taxon>
        <taxon>Tracheophyta</taxon>
        <taxon>Spermatophyta</taxon>
        <taxon>Magnoliopsida</taxon>
        <taxon>eudicotyledons</taxon>
        <taxon>Gunneridae</taxon>
        <taxon>Pentapetalae</taxon>
        <taxon>asterids</taxon>
        <taxon>lamiids</taxon>
        <taxon>Gentianales</taxon>
        <taxon>Apocynaceae</taxon>
        <taxon>Rauvolfioideae</taxon>
        <taxon>Vinceae</taxon>
        <taxon>Catharanthinae</taxon>
        <taxon>Catharanthus</taxon>
    </lineage>
</organism>
<name>A0ACC0A8V1_CATRO</name>
<dbReference type="EMBL" id="CM044706">
    <property type="protein sequence ID" value="KAI5655921.1"/>
    <property type="molecule type" value="Genomic_DNA"/>
</dbReference>
<evidence type="ECO:0000313" key="2">
    <source>
        <dbReference type="Proteomes" id="UP001060085"/>
    </source>
</evidence>
<reference evidence="2" key="1">
    <citation type="journal article" date="2023" name="Nat. Plants">
        <title>Single-cell RNA sequencing provides a high-resolution roadmap for understanding the multicellular compartmentation of specialized metabolism.</title>
        <authorList>
            <person name="Sun S."/>
            <person name="Shen X."/>
            <person name="Li Y."/>
            <person name="Li Y."/>
            <person name="Wang S."/>
            <person name="Li R."/>
            <person name="Zhang H."/>
            <person name="Shen G."/>
            <person name="Guo B."/>
            <person name="Wei J."/>
            <person name="Xu J."/>
            <person name="St-Pierre B."/>
            <person name="Chen S."/>
            <person name="Sun C."/>
        </authorList>
    </citation>
    <scope>NUCLEOTIDE SEQUENCE [LARGE SCALE GENOMIC DNA]</scope>
</reference>
<proteinExistence type="predicted"/>
<comment type="caution">
    <text evidence="1">The sequence shown here is derived from an EMBL/GenBank/DDBJ whole genome shotgun (WGS) entry which is preliminary data.</text>
</comment>
<dbReference type="Proteomes" id="UP001060085">
    <property type="component" value="Linkage Group LG06"/>
</dbReference>
<accession>A0ACC0A8V1</accession>
<protein>
    <submittedName>
        <fullName evidence="1">Uncharacterized protein</fullName>
    </submittedName>
</protein>
<sequence>MSSSACSPLRAPQLIHCCGSNYKYNHHLPRIPIPSSTPSFFCKSQFLHVHISENQKKNGAFFSGSKRFHLRKSLNQHEESEVFSQEKNMEVPYSENIDDESDYLGSSSSSPSTSVLSFLCPLLKFFSGGDPSRERNYSLEEATSSLSTFSRLPWGSRSLFSYKERAEREDPPILLQLFEFEACPFCRRVREALTELDLSVEVYPCPKGSIRHREMVRRSGGKEQFPFLVDPNTGISLYESSDIVKYLFQEYGKGRSPSVGLLESTIVTGWIPTILRAGRGMSLWVKSSNEAPTRKLELFSFENNPHARIVRETLCELELPYILHNVGAGSAQESVLHKLSGSKQVPYLIDPNTGQEIGDYKTIISYLFQTYSAT</sequence>
<gene>
    <name evidence="1" type="ORF">M9H77_24714</name>
</gene>
<evidence type="ECO:0000313" key="1">
    <source>
        <dbReference type="EMBL" id="KAI5655921.1"/>
    </source>
</evidence>
<keyword evidence="2" id="KW-1185">Reference proteome</keyword>